<dbReference type="Proteomes" id="UP000198742">
    <property type="component" value="Unassembled WGS sequence"/>
</dbReference>
<protein>
    <submittedName>
        <fullName evidence="4">RyR domain-containing protein</fullName>
    </submittedName>
</protein>
<keyword evidence="1" id="KW-0812">Transmembrane</keyword>
<feature type="transmembrane region" description="Helical" evidence="1">
    <location>
        <begin position="12"/>
        <end position="33"/>
    </location>
</feature>
<keyword evidence="1" id="KW-1133">Transmembrane helix</keyword>
<accession>A0A1H4KZE5</accession>
<dbReference type="InterPro" id="IPR003148">
    <property type="entry name" value="RCK_N"/>
</dbReference>
<dbReference type="PANTHER" id="PTHR43833">
    <property type="entry name" value="POTASSIUM CHANNEL PROTEIN 2-RELATED-RELATED"/>
    <property type="match status" value="1"/>
</dbReference>
<dbReference type="OrthoDB" id="4228364at2"/>
<feature type="domain" description="Ryanodine receptor Ryr" evidence="2">
    <location>
        <begin position="472"/>
        <end position="541"/>
    </location>
</feature>
<gene>
    <name evidence="4" type="ORF">SAMN04489844_0729</name>
</gene>
<reference evidence="5" key="1">
    <citation type="submission" date="2016-10" db="EMBL/GenBank/DDBJ databases">
        <authorList>
            <person name="Varghese N."/>
            <person name="Submissions S."/>
        </authorList>
    </citation>
    <scope>NUCLEOTIDE SEQUENCE [LARGE SCALE GENOMIC DNA]</scope>
    <source>
        <strain evidence="5">DSM 22017</strain>
    </source>
</reference>
<dbReference type="Gene3D" id="3.40.50.720">
    <property type="entry name" value="NAD(P)-binding Rossmann-like Domain"/>
    <property type="match status" value="1"/>
</dbReference>
<organism evidence="4 5">
    <name type="scientific">Nocardioides exalbidus</name>
    <dbReference type="NCBI Taxonomy" id="402596"/>
    <lineage>
        <taxon>Bacteria</taxon>
        <taxon>Bacillati</taxon>
        <taxon>Actinomycetota</taxon>
        <taxon>Actinomycetes</taxon>
        <taxon>Propionibacteriales</taxon>
        <taxon>Nocardioidaceae</taxon>
        <taxon>Nocardioides</taxon>
    </lineage>
</organism>
<evidence type="ECO:0000259" key="2">
    <source>
        <dbReference type="Pfam" id="PF02026"/>
    </source>
</evidence>
<evidence type="ECO:0000313" key="5">
    <source>
        <dbReference type="Proteomes" id="UP000198742"/>
    </source>
</evidence>
<dbReference type="Gene3D" id="6.20.350.10">
    <property type="match status" value="1"/>
</dbReference>
<dbReference type="Pfam" id="PF02026">
    <property type="entry name" value="RyR"/>
    <property type="match status" value="1"/>
</dbReference>
<name>A0A1H4KZE5_9ACTN</name>
<sequence>MSEVDADRRILRASSIGALVLTGLSLFLGYVGYRTLGLTPLDSFFGTLQMFALDAPRDLASDSVAIGIARFTAPLALAMASVLAVAALAGTSVRHSWRLRRVDQHVVVLGLSDNSVEFVNSLLEHGQAVVVVELAGDHPRLNAVRQSGALVIVGDASREPAQQRARIERSRRVVVSTGDDGRNLRTAELAMRLMTDSRDATVHVLLNDYWLHEELARTEFTAGAETGPAIDFVHRADYEAAAFIETVTTSSASSLASAVLQFTGTGVRGRRTLVHLARRNLLLGIVGAISVDDATRESVVRPALEEAPWIGDALSSNNTRTRTPGVCLVAVDGSDGNALGTALRLASAHPTSEVFVLTDLPVGESLAQRGSAVRVVPAGSLALSPGSLLSHSWVDTLARSRHQIYCAFEVQRGVDPATNPSIVPWLDLPEPLKESNRDFARSIATLVEGLPLTLTALRGMPEGGAALNDDQLELLARGEHDRWMRDLVRKGWRWGAGPKDSEAKTHPLLVDWADLSEPEREKDRDSIRSIPDMLALVGLELQPER</sequence>
<evidence type="ECO:0000313" key="4">
    <source>
        <dbReference type="EMBL" id="SEB63478.1"/>
    </source>
</evidence>
<keyword evidence="5" id="KW-1185">Reference proteome</keyword>
<evidence type="ECO:0000256" key="1">
    <source>
        <dbReference type="SAM" id="Phobius"/>
    </source>
</evidence>
<feature type="domain" description="RCK N-terminal" evidence="3">
    <location>
        <begin position="106"/>
        <end position="196"/>
    </location>
</feature>
<keyword evidence="1" id="KW-0472">Membrane</keyword>
<proteinExistence type="predicted"/>
<dbReference type="STRING" id="402596.SAMN04489844_0729"/>
<dbReference type="AlphaFoldDB" id="A0A1H4KZE5"/>
<dbReference type="InterPro" id="IPR036291">
    <property type="entry name" value="NAD(P)-bd_dom_sf"/>
</dbReference>
<dbReference type="SUPFAM" id="SSF51735">
    <property type="entry name" value="NAD(P)-binding Rossmann-fold domains"/>
    <property type="match status" value="1"/>
</dbReference>
<dbReference type="InterPro" id="IPR003032">
    <property type="entry name" value="Ryanodine_rcpt"/>
</dbReference>
<dbReference type="PANTHER" id="PTHR43833:SF11">
    <property type="entry name" value="VOLTAGE-GATED POTASSIUM CHANNEL KCH"/>
    <property type="match status" value="1"/>
</dbReference>
<evidence type="ECO:0000259" key="3">
    <source>
        <dbReference type="Pfam" id="PF02254"/>
    </source>
</evidence>
<dbReference type="InterPro" id="IPR050721">
    <property type="entry name" value="Trk_Ktr_HKT_K-transport"/>
</dbReference>
<dbReference type="GO" id="GO:0006813">
    <property type="term" value="P:potassium ion transport"/>
    <property type="evidence" value="ECO:0007669"/>
    <property type="project" value="InterPro"/>
</dbReference>
<dbReference type="RefSeq" id="WP_090967907.1">
    <property type="nucleotide sequence ID" value="NZ_FNRT01000002.1"/>
</dbReference>
<dbReference type="Pfam" id="PF02254">
    <property type="entry name" value="TrkA_N"/>
    <property type="match status" value="1"/>
</dbReference>
<dbReference type="EMBL" id="FNRT01000002">
    <property type="protein sequence ID" value="SEB63478.1"/>
    <property type="molecule type" value="Genomic_DNA"/>
</dbReference>